<keyword evidence="1" id="KW-0472">Membrane</keyword>
<dbReference type="EMBL" id="BPLR01020924">
    <property type="protein sequence ID" value="GIX84036.1"/>
    <property type="molecule type" value="Genomic_DNA"/>
</dbReference>
<accession>A0AAV4NJB5</accession>
<proteinExistence type="predicted"/>
<dbReference type="Proteomes" id="UP001054945">
    <property type="component" value="Unassembled WGS sequence"/>
</dbReference>
<keyword evidence="1" id="KW-0812">Transmembrane</keyword>
<feature type="transmembrane region" description="Helical" evidence="1">
    <location>
        <begin position="36"/>
        <end position="55"/>
    </location>
</feature>
<evidence type="ECO:0000313" key="3">
    <source>
        <dbReference type="Proteomes" id="UP001054945"/>
    </source>
</evidence>
<keyword evidence="1" id="KW-1133">Transmembrane helix</keyword>
<name>A0AAV4NJB5_CAEEX</name>
<evidence type="ECO:0000313" key="2">
    <source>
        <dbReference type="EMBL" id="GIX84036.1"/>
    </source>
</evidence>
<evidence type="ECO:0000256" key="1">
    <source>
        <dbReference type="SAM" id="Phobius"/>
    </source>
</evidence>
<dbReference type="AlphaFoldDB" id="A0AAV4NJB5"/>
<gene>
    <name evidence="2" type="ORF">CEXT_756171</name>
</gene>
<keyword evidence="3" id="KW-1185">Reference proteome</keyword>
<organism evidence="2 3">
    <name type="scientific">Caerostris extrusa</name>
    <name type="common">Bark spider</name>
    <name type="synonym">Caerostris bankana</name>
    <dbReference type="NCBI Taxonomy" id="172846"/>
    <lineage>
        <taxon>Eukaryota</taxon>
        <taxon>Metazoa</taxon>
        <taxon>Ecdysozoa</taxon>
        <taxon>Arthropoda</taxon>
        <taxon>Chelicerata</taxon>
        <taxon>Arachnida</taxon>
        <taxon>Araneae</taxon>
        <taxon>Araneomorphae</taxon>
        <taxon>Entelegynae</taxon>
        <taxon>Araneoidea</taxon>
        <taxon>Araneidae</taxon>
        <taxon>Caerostris</taxon>
    </lineage>
</organism>
<protein>
    <submittedName>
        <fullName evidence="2">Uncharacterized protein</fullName>
    </submittedName>
</protein>
<reference evidence="2 3" key="1">
    <citation type="submission" date="2021-06" db="EMBL/GenBank/DDBJ databases">
        <title>Caerostris extrusa draft genome.</title>
        <authorList>
            <person name="Kono N."/>
            <person name="Arakawa K."/>
        </authorList>
    </citation>
    <scope>NUCLEOTIDE SEQUENCE [LARGE SCALE GENOMIC DNA]</scope>
</reference>
<comment type="caution">
    <text evidence="2">The sequence shown here is derived from an EMBL/GenBank/DDBJ whole genome shotgun (WGS) entry which is preliminary data.</text>
</comment>
<sequence>MVHKIKNGILNCKSQILNQKSISPGSVLLNKRQGVGGLWATICNLLYMVSFGLFSQRKQAECYLKIRESLNDIEISVANWPPKNTL</sequence>